<protein>
    <submittedName>
        <fullName evidence="4">Phosphoadenosine phosphosulfate reductase</fullName>
    </submittedName>
</protein>
<comment type="similarity">
    <text evidence="1">Belongs to the PAPS reductase family. CysH subfamily.</text>
</comment>
<comment type="pathway">
    <text evidence="2">Sulfur metabolism; hydrogen sulfide biosynthesis; sulfite from sulfate.</text>
</comment>
<dbReference type="OrthoDB" id="9794018at2"/>
<dbReference type="SUPFAM" id="SSF52402">
    <property type="entry name" value="Adenine nucleotide alpha hydrolases-like"/>
    <property type="match status" value="1"/>
</dbReference>
<evidence type="ECO:0000256" key="1">
    <source>
        <dbReference type="ARBA" id="ARBA00009732"/>
    </source>
</evidence>
<dbReference type="Pfam" id="PF01507">
    <property type="entry name" value="PAPS_reduct"/>
    <property type="match status" value="1"/>
</dbReference>
<dbReference type="PANTHER" id="PTHR46509:SF1">
    <property type="entry name" value="PHOSPHOADENOSINE PHOSPHOSULFATE REDUCTASE"/>
    <property type="match status" value="1"/>
</dbReference>
<evidence type="ECO:0000313" key="4">
    <source>
        <dbReference type="EMBL" id="SFL02888.1"/>
    </source>
</evidence>
<dbReference type="PANTHER" id="PTHR46509">
    <property type="entry name" value="PHOSPHOADENOSINE PHOSPHOSULFATE REDUCTASE"/>
    <property type="match status" value="1"/>
</dbReference>
<dbReference type="Gene3D" id="3.40.50.620">
    <property type="entry name" value="HUPs"/>
    <property type="match status" value="1"/>
</dbReference>
<accession>A0A1I4EAS7</accession>
<dbReference type="AlphaFoldDB" id="A0A1I4EAS7"/>
<dbReference type="EMBL" id="FOSP01000027">
    <property type="protein sequence ID" value="SFL02888.1"/>
    <property type="molecule type" value="Genomic_DNA"/>
</dbReference>
<dbReference type="InterPro" id="IPR002500">
    <property type="entry name" value="PAPS_reduct_dom"/>
</dbReference>
<dbReference type="Proteomes" id="UP000199533">
    <property type="component" value="Unassembled WGS sequence"/>
</dbReference>
<evidence type="ECO:0000256" key="2">
    <source>
        <dbReference type="ARBA" id="ARBA00024327"/>
    </source>
</evidence>
<proteinExistence type="inferred from homology"/>
<organism evidence="4 5">
    <name type="scientific">Nitrosomonas aestuarii</name>
    <dbReference type="NCBI Taxonomy" id="52441"/>
    <lineage>
        <taxon>Bacteria</taxon>
        <taxon>Pseudomonadati</taxon>
        <taxon>Pseudomonadota</taxon>
        <taxon>Betaproteobacteria</taxon>
        <taxon>Nitrosomonadales</taxon>
        <taxon>Nitrosomonadaceae</taxon>
        <taxon>Nitrosomonas</taxon>
    </lineage>
</organism>
<dbReference type="InterPro" id="IPR014729">
    <property type="entry name" value="Rossmann-like_a/b/a_fold"/>
</dbReference>
<dbReference type="GO" id="GO:0019379">
    <property type="term" value="P:sulfate assimilation, phosphoadenylyl sulfate reduction by phosphoadenylyl-sulfate reductase (thioredoxin)"/>
    <property type="evidence" value="ECO:0007669"/>
    <property type="project" value="TreeGrafter"/>
</dbReference>
<sequence>MKNNQTAEYNTELRNKPALEIVRWGIARANGRAMVSTNFRPFEAVVLHLCTQVQPDIPVLWVDHGYNRSATYLYAEKLRDMLHLNLKIYLPKLTTAHRDAIYGPIPSFDDETELKKFSAMMKLEPFQHGMKELAPTVWFTALRKVQNPGRAKLDHLAEDKSYGTIKISPVFYWTDADMEAYLEQHNLPNEWDYFDPTKADEKRECGIHVI</sequence>
<dbReference type="STRING" id="52441.SAMN05216302_102710"/>
<keyword evidence="5" id="KW-1185">Reference proteome</keyword>
<reference evidence="5" key="1">
    <citation type="submission" date="2016-10" db="EMBL/GenBank/DDBJ databases">
        <authorList>
            <person name="Varghese N."/>
            <person name="Submissions S."/>
        </authorList>
    </citation>
    <scope>NUCLEOTIDE SEQUENCE [LARGE SCALE GENOMIC DNA]</scope>
    <source>
        <strain evidence="5">Nm69</strain>
    </source>
</reference>
<dbReference type="GO" id="GO:0004604">
    <property type="term" value="F:phosphoadenylyl-sulfate reductase (thioredoxin) activity"/>
    <property type="evidence" value="ECO:0007669"/>
    <property type="project" value="TreeGrafter"/>
</dbReference>
<evidence type="ECO:0000259" key="3">
    <source>
        <dbReference type="Pfam" id="PF01507"/>
    </source>
</evidence>
<dbReference type="RefSeq" id="WP_090701537.1">
    <property type="nucleotide sequence ID" value="NZ_FOSP01000027.1"/>
</dbReference>
<evidence type="ECO:0000313" key="5">
    <source>
        <dbReference type="Proteomes" id="UP000199533"/>
    </source>
</evidence>
<name>A0A1I4EAS7_9PROT</name>
<dbReference type="GO" id="GO:0005737">
    <property type="term" value="C:cytoplasm"/>
    <property type="evidence" value="ECO:0007669"/>
    <property type="project" value="TreeGrafter"/>
</dbReference>
<feature type="domain" description="Phosphoadenosine phosphosulphate reductase" evidence="3">
    <location>
        <begin position="34"/>
        <end position="188"/>
    </location>
</feature>
<gene>
    <name evidence="4" type="ORF">SAMN05216302_102710</name>
</gene>